<dbReference type="Gene3D" id="2.120.10.30">
    <property type="entry name" value="TolB, C-terminal domain"/>
    <property type="match status" value="1"/>
</dbReference>
<evidence type="ECO:0000313" key="8">
    <source>
        <dbReference type="Proteomes" id="UP000663870"/>
    </source>
</evidence>
<dbReference type="InterPro" id="IPR013658">
    <property type="entry name" value="SGL"/>
</dbReference>
<feature type="repeat" description="NHL" evidence="4">
    <location>
        <begin position="244"/>
        <end position="280"/>
    </location>
</feature>
<dbReference type="PANTHER" id="PTHR10680:SF28">
    <property type="entry name" value="SMP-30_GLUCONOLACTONASE_LRE-LIKE REGION DOMAIN-CONTAINING PROTEIN"/>
    <property type="match status" value="1"/>
</dbReference>
<dbReference type="Gene3D" id="2.40.10.500">
    <property type="match status" value="2"/>
</dbReference>
<dbReference type="PANTHER" id="PTHR10680">
    <property type="entry name" value="PEPTIDYL-GLYCINE ALPHA-AMIDATING MONOOXYGENASE"/>
    <property type="match status" value="1"/>
</dbReference>
<evidence type="ECO:0000259" key="5">
    <source>
        <dbReference type="Pfam" id="PF08450"/>
    </source>
</evidence>
<dbReference type="InterPro" id="IPR001258">
    <property type="entry name" value="NHL_repeat"/>
</dbReference>
<keyword evidence="1" id="KW-0732">Signal</keyword>
<dbReference type="AlphaFoldDB" id="A0A815G3A9"/>
<organism evidence="7 8">
    <name type="scientific">Rotaria sordida</name>
    <dbReference type="NCBI Taxonomy" id="392033"/>
    <lineage>
        <taxon>Eukaryota</taxon>
        <taxon>Metazoa</taxon>
        <taxon>Spiralia</taxon>
        <taxon>Gnathifera</taxon>
        <taxon>Rotifera</taxon>
        <taxon>Eurotatoria</taxon>
        <taxon>Bdelloidea</taxon>
        <taxon>Philodinida</taxon>
        <taxon>Philodinidae</taxon>
        <taxon>Rotaria</taxon>
    </lineage>
</organism>
<dbReference type="EMBL" id="CAJNOH010000753">
    <property type="protein sequence ID" value="CAF1117660.1"/>
    <property type="molecule type" value="Genomic_DNA"/>
</dbReference>
<dbReference type="EMBL" id="CAJNOL010001305">
    <property type="protein sequence ID" value="CAF1333451.1"/>
    <property type="molecule type" value="Genomic_DNA"/>
</dbReference>
<dbReference type="GO" id="GO:0005576">
    <property type="term" value="C:extracellular region"/>
    <property type="evidence" value="ECO:0007669"/>
    <property type="project" value="TreeGrafter"/>
</dbReference>
<dbReference type="Pfam" id="PF08450">
    <property type="entry name" value="SGL"/>
    <property type="match status" value="1"/>
</dbReference>
<name>A0A815G3A9_9BILA</name>
<dbReference type="PROSITE" id="PS51125">
    <property type="entry name" value="NHL"/>
    <property type="match status" value="1"/>
</dbReference>
<evidence type="ECO:0000313" key="6">
    <source>
        <dbReference type="EMBL" id="CAF1117660.1"/>
    </source>
</evidence>
<dbReference type="Proteomes" id="UP000663870">
    <property type="component" value="Unassembled WGS sequence"/>
</dbReference>
<accession>A0A815G3A9</accession>
<protein>
    <recommendedName>
        <fullName evidence="5">SMP-30/Gluconolactonase/LRE-like region domain-containing protein</fullName>
    </recommendedName>
</protein>
<dbReference type="Proteomes" id="UP000663854">
    <property type="component" value="Unassembled WGS sequence"/>
</dbReference>
<reference evidence="7" key="1">
    <citation type="submission" date="2021-02" db="EMBL/GenBank/DDBJ databases">
        <authorList>
            <person name="Nowell W R."/>
        </authorList>
    </citation>
    <scope>NUCLEOTIDE SEQUENCE</scope>
</reference>
<gene>
    <name evidence="7" type="ORF">JXQ802_LOCUS31187</name>
    <name evidence="6" type="ORF">PYM288_LOCUS20528</name>
</gene>
<evidence type="ECO:0000313" key="7">
    <source>
        <dbReference type="EMBL" id="CAF1333451.1"/>
    </source>
</evidence>
<evidence type="ECO:0000256" key="1">
    <source>
        <dbReference type="ARBA" id="ARBA00022729"/>
    </source>
</evidence>
<comment type="caution">
    <text evidence="7">The sequence shown here is derived from an EMBL/GenBank/DDBJ whole genome shotgun (WGS) entry which is preliminary data.</text>
</comment>
<dbReference type="InterPro" id="IPR011042">
    <property type="entry name" value="6-blade_b-propeller_TolB-like"/>
</dbReference>
<keyword evidence="3" id="KW-0325">Glycoprotein</keyword>
<evidence type="ECO:0000256" key="4">
    <source>
        <dbReference type="PROSITE-ProRule" id="PRU00504"/>
    </source>
</evidence>
<dbReference type="SUPFAM" id="SSF101898">
    <property type="entry name" value="NHL repeat"/>
    <property type="match status" value="1"/>
</dbReference>
<keyword evidence="8" id="KW-1185">Reference proteome</keyword>
<evidence type="ECO:0000256" key="3">
    <source>
        <dbReference type="ARBA" id="ARBA00023180"/>
    </source>
</evidence>
<evidence type="ECO:0000256" key="2">
    <source>
        <dbReference type="ARBA" id="ARBA00022737"/>
    </source>
</evidence>
<keyword evidence="2" id="KW-0677">Repeat</keyword>
<dbReference type="CDD" id="cd05819">
    <property type="entry name" value="NHL"/>
    <property type="match status" value="1"/>
</dbReference>
<feature type="domain" description="SMP-30/Gluconolactonase/LRE-like region" evidence="5">
    <location>
        <begin position="115"/>
        <end position="323"/>
    </location>
</feature>
<proteinExistence type="predicted"/>
<sequence length="326" mass="36319">MDPDNGGLYDNERQLHIIPMVWTPLRGSSIDIPEDAQWEQHGVIVAGGYGEGNGTNQFKSPEGLFVDDEENLYIADELNHRIIKWKAHATIGQVIAGGNGEGNETHQLQYPTDVIVDKETDSLIICDRRNKRVVRWPRQNGTNRTTILSNVDCWGLTMDESGSLYVSLFDESAVRRYERGDSEGTVVAGGNGRGNNLDQLNRPSFVFVDRGHSVYVTDLYNDRVMKWKKNAKTGIVVAGGYGLGSSREQLQNPRGIVVDQSGNLYVADDSNNRIMCWPEGAKQGSVVIDGKSGQWKGADGLSFDRYGNLYVVNVDSYRVRRFNLTK</sequence>